<accession>A0A383ENX1</accession>
<organism evidence="2">
    <name type="scientific">marine metagenome</name>
    <dbReference type="NCBI Taxonomy" id="408172"/>
    <lineage>
        <taxon>unclassified sequences</taxon>
        <taxon>metagenomes</taxon>
        <taxon>ecological metagenomes</taxon>
    </lineage>
</organism>
<keyword evidence="1" id="KW-0812">Transmembrane</keyword>
<dbReference type="EMBL" id="UINC01227641">
    <property type="protein sequence ID" value="SVE58612.1"/>
    <property type="molecule type" value="Genomic_DNA"/>
</dbReference>
<evidence type="ECO:0000313" key="2">
    <source>
        <dbReference type="EMBL" id="SVE58612.1"/>
    </source>
</evidence>
<gene>
    <name evidence="2" type="ORF">METZ01_LOCUS511466</name>
</gene>
<name>A0A383ENX1_9ZZZZ</name>
<evidence type="ECO:0000256" key="1">
    <source>
        <dbReference type="SAM" id="Phobius"/>
    </source>
</evidence>
<protein>
    <submittedName>
        <fullName evidence="2">Uncharacterized protein</fullName>
    </submittedName>
</protein>
<keyword evidence="1" id="KW-1133">Transmembrane helix</keyword>
<feature type="transmembrane region" description="Helical" evidence="1">
    <location>
        <begin position="39"/>
        <end position="62"/>
    </location>
</feature>
<feature type="non-terminal residue" evidence="2">
    <location>
        <position position="69"/>
    </location>
</feature>
<sequence length="69" mass="7861">MNFDTSIDISFGLTAYKFASEELHIFALNKLKLSLLHNFIANSALVILFIQPTLNTPIFFFIQQSLIIL</sequence>
<keyword evidence="1" id="KW-0472">Membrane</keyword>
<proteinExistence type="predicted"/>
<reference evidence="2" key="1">
    <citation type="submission" date="2018-05" db="EMBL/GenBank/DDBJ databases">
        <authorList>
            <person name="Lanie J.A."/>
            <person name="Ng W.-L."/>
            <person name="Kazmierczak K.M."/>
            <person name="Andrzejewski T.M."/>
            <person name="Davidsen T.M."/>
            <person name="Wayne K.J."/>
            <person name="Tettelin H."/>
            <person name="Glass J.I."/>
            <person name="Rusch D."/>
            <person name="Podicherti R."/>
            <person name="Tsui H.-C.T."/>
            <person name="Winkler M.E."/>
        </authorList>
    </citation>
    <scope>NUCLEOTIDE SEQUENCE</scope>
</reference>
<dbReference type="AlphaFoldDB" id="A0A383ENX1"/>